<comment type="caution">
    <text evidence="2">The sequence shown here is derived from an EMBL/GenBank/DDBJ whole genome shotgun (WGS) entry which is preliminary data.</text>
</comment>
<dbReference type="GO" id="GO:0010181">
    <property type="term" value="F:FMN binding"/>
    <property type="evidence" value="ECO:0007669"/>
    <property type="project" value="InterPro"/>
</dbReference>
<reference evidence="2 3" key="1">
    <citation type="journal article" date="2019" name="Nat. Commun.">
        <title>The antimicrobial potential of Streptomyces from insect microbiomes.</title>
        <authorList>
            <person name="Chevrette M.G."/>
            <person name="Carlson C.M."/>
            <person name="Ortega H.E."/>
            <person name="Thomas C."/>
            <person name="Ananiev G.E."/>
            <person name="Barns K.J."/>
            <person name="Book A.J."/>
            <person name="Cagnazzo J."/>
            <person name="Carlos C."/>
            <person name="Flanigan W."/>
            <person name="Grubbs K.J."/>
            <person name="Horn H.A."/>
            <person name="Hoffmann F.M."/>
            <person name="Klassen J.L."/>
            <person name="Knack J.J."/>
            <person name="Lewin G.R."/>
            <person name="McDonald B.R."/>
            <person name="Muller L."/>
            <person name="Melo W.G.P."/>
            <person name="Pinto-Tomas A.A."/>
            <person name="Schmitz A."/>
            <person name="Wendt-Pienkowski E."/>
            <person name="Wildman S."/>
            <person name="Zhao M."/>
            <person name="Zhang F."/>
            <person name="Bugni T.S."/>
            <person name="Andes D.R."/>
            <person name="Pupo M.T."/>
            <person name="Currie C.R."/>
        </authorList>
    </citation>
    <scope>NUCLEOTIDE SEQUENCE [LARGE SCALE GENOMIC DNA]</scope>
    <source>
        <strain evidence="2 3">SID5840</strain>
    </source>
</reference>
<evidence type="ECO:0000313" key="2">
    <source>
        <dbReference type="EMBL" id="MYR31666.1"/>
    </source>
</evidence>
<gene>
    <name evidence="2" type="ORF">GTW20_05125</name>
</gene>
<dbReference type="RefSeq" id="WP_161110389.1">
    <property type="nucleotide sequence ID" value="NZ_JBHYKC010000005.1"/>
</dbReference>
<organism evidence="2 3">
    <name type="scientific">Nocardiopsis alba</name>
    <dbReference type="NCBI Taxonomy" id="53437"/>
    <lineage>
        <taxon>Bacteria</taxon>
        <taxon>Bacillati</taxon>
        <taxon>Actinomycetota</taxon>
        <taxon>Actinomycetes</taxon>
        <taxon>Streptosporangiales</taxon>
        <taxon>Nocardiopsidaceae</taxon>
        <taxon>Nocardiopsis</taxon>
    </lineage>
</organism>
<dbReference type="SUPFAM" id="SSF52218">
    <property type="entry name" value="Flavoproteins"/>
    <property type="match status" value="1"/>
</dbReference>
<dbReference type="Pfam" id="PF03358">
    <property type="entry name" value="FMN_red"/>
    <property type="match status" value="1"/>
</dbReference>
<dbReference type="PANTHER" id="PTHR30546">
    <property type="entry name" value="FLAVODOXIN-RELATED PROTEIN WRBA-RELATED"/>
    <property type="match status" value="1"/>
</dbReference>
<dbReference type="GO" id="GO:0003955">
    <property type="term" value="F:NAD(P)H dehydrogenase (quinone) activity"/>
    <property type="evidence" value="ECO:0007669"/>
    <property type="project" value="TreeGrafter"/>
</dbReference>
<dbReference type="AlphaFoldDB" id="A0A7K2IP65"/>
<name>A0A7K2IP65_9ACTN</name>
<dbReference type="PANTHER" id="PTHR30546:SF23">
    <property type="entry name" value="FLAVOPROTEIN-LIKE PROTEIN YCP4-RELATED"/>
    <property type="match status" value="1"/>
</dbReference>
<evidence type="ECO:0000259" key="1">
    <source>
        <dbReference type="PROSITE" id="PS50902"/>
    </source>
</evidence>
<dbReference type="Proteomes" id="UP000467124">
    <property type="component" value="Unassembled WGS sequence"/>
</dbReference>
<dbReference type="InterPro" id="IPR029039">
    <property type="entry name" value="Flavoprotein-like_sf"/>
</dbReference>
<accession>A0A7K2IP65</accession>
<dbReference type="InterPro" id="IPR008254">
    <property type="entry name" value="Flavodoxin/NO_synth"/>
</dbReference>
<proteinExistence type="predicted"/>
<dbReference type="PROSITE" id="PS50902">
    <property type="entry name" value="FLAVODOXIN_LIKE"/>
    <property type="match status" value="1"/>
</dbReference>
<sequence length="230" mass="24137">MTEFDSICMMNLTQRCENRALIQQERMSVNSRVAVVFHSDTGATRDLALAVEQGARSRGSLTRLCSITGPRDGSGTSRAAVTDDLSWADAIVIGTPTLFGGVSAKMLDFLSDARRDVGDDLKDKVVTGFTVAGSANGGQEACLLSLCDIAHHWGAVVMPTGLVPQMRRLGGNPYGLSVTRSKGEAPLPEAATEAAHELGARAAQAAEILFASTRTKGHLVQTNAPEGAAP</sequence>
<evidence type="ECO:0000313" key="3">
    <source>
        <dbReference type="Proteomes" id="UP000467124"/>
    </source>
</evidence>
<dbReference type="Gene3D" id="3.40.50.360">
    <property type="match status" value="1"/>
</dbReference>
<dbReference type="InterPro" id="IPR005025">
    <property type="entry name" value="FMN_Rdtase-like_dom"/>
</dbReference>
<feature type="domain" description="Flavodoxin-like" evidence="1">
    <location>
        <begin position="33"/>
        <end position="199"/>
    </location>
</feature>
<protein>
    <submittedName>
        <fullName evidence="2">NAD(P)H dehydrogenase</fullName>
    </submittedName>
</protein>
<dbReference type="GO" id="GO:0016020">
    <property type="term" value="C:membrane"/>
    <property type="evidence" value="ECO:0007669"/>
    <property type="project" value="TreeGrafter"/>
</dbReference>
<dbReference type="EMBL" id="WWHY01000001">
    <property type="protein sequence ID" value="MYR31666.1"/>
    <property type="molecule type" value="Genomic_DNA"/>
</dbReference>